<gene>
    <name evidence="1" type="ORF">SI7747_01001654</name>
</gene>
<dbReference type="Proteomes" id="UP001189122">
    <property type="component" value="Unassembled WGS sequence"/>
</dbReference>
<organism evidence="1">
    <name type="scientific">Spirodela intermedia</name>
    <name type="common">Intermediate duckweed</name>
    <dbReference type="NCBI Taxonomy" id="51605"/>
    <lineage>
        <taxon>Eukaryota</taxon>
        <taxon>Viridiplantae</taxon>
        <taxon>Streptophyta</taxon>
        <taxon>Embryophyta</taxon>
        <taxon>Tracheophyta</taxon>
        <taxon>Spermatophyta</taxon>
        <taxon>Magnoliopsida</taxon>
        <taxon>Liliopsida</taxon>
        <taxon>Araceae</taxon>
        <taxon>Lemnoideae</taxon>
        <taxon>Spirodela</taxon>
    </lineage>
</organism>
<dbReference type="EMBL" id="CACRZD030000001">
    <property type="protein sequence ID" value="CAA6655064.1"/>
    <property type="molecule type" value="Genomic_DNA"/>
</dbReference>
<reference evidence="1 2" key="1">
    <citation type="submission" date="2019-12" db="EMBL/GenBank/DDBJ databases">
        <authorList>
            <person name="Scholz U."/>
            <person name="Mascher M."/>
            <person name="Fiebig A."/>
        </authorList>
    </citation>
    <scope>NUCLEOTIDE SEQUENCE</scope>
</reference>
<evidence type="ECO:0000313" key="1">
    <source>
        <dbReference type="EMBL" id="CAA2615300.1"/>
    </source>
</evidence>
<dbReference type="AlphaFoldDB" id="A0A7I8ICH8"/>
<keyword evidence="2" id="KW-1185">Reference proteome</keyword>
<dbReference type="EMBL" id="LR743588">
    <property type="protein sequence ID" value="CAA2615300.1"/>
    <property type="molecule type" value="Genomic_DNA"/>
</dbReference>
<sequence>MAAAPPHVLLFPAPLLGHVSPMLKLAKVLSLRGLLGLNCHPGFSFRSIPDGLPADHPRSGGQFMEVITSLAAQSPRDTEICWSPTTASGR</sequence>
<protein>
    <submittedName>
        <fullName evidence="1">Uncharacterized protein</fullName>
    </submittedName>
</protein>
<name>A0A7I8ICH8_SPIIN</name>
<dbReference type="Gene3D" id="3.40.50.2000">
    <property type="entry name" value="Glycogen Phosphorylase B"/>
    <property type="match status" value="1"/>
</dbReference>
<dbReference type="SUPFAM" id="SSF53756">
    <property type="entry name" value="UDP-Glycosyltransferase/glycogen phosphorylase"/>
    <property type="match status" value="1"/>
</dbReference>
<evidence type="ECO:0000313" key="2">
    <source>
        <dbReference type="Proteomes" id="UP001189122"/>
    </source>
</evidence>
<proteinExistence type="predicted"/>
<accession>A0A7I8ICH8</accession>